<reference evidence="1 2" key="1">
    <citation type="submission" date="2021-02" db="EMBL/GenBank/DDBJ databases">
        <title>FDA dAtabase for Regulatory Grade micrObial Sequences (FDA-ARGOS): Supporting development and validation of Infectious Disease Dx tests.</title>
        <authorList>
            <person name="Carlson P."/>
            <person name="Fischbach M."/>
            <person name="Hastie J."/>
            <person name="Bilen M."/>
            <person name="Cheng A."/>
            <person name="Tallon L."/>
            <person name="Sadzewicz L."/>
            <person name="Zhao X."/>
            <person name="Boylan J."/>
            <person name="Ott S."/>
            <person name="Bowen H."/>
            <person name="Vavikolanu K."/>
            <person name="Mehta A."/>
            <person name="Aluvathingal J."/>
            <person name="Nadendla S."/>
            <person name="Yan Y."/>
            <person name="Sichtig H."/>
        </authorList>
    </citation>
    <scope>NUCLEOTIDE SEQUENCE [LARGE SCALE GENOMIC DNA]</scope>
    <source>
        <strain evidence="1 2">FDAARGOS_1229</strain>
    </source>
</reference>
<accession>A0ABX7H0T3</accession>
<sequence length="514" mass="58071">MKKVLYVLLGIFFAACYDDKGSYDYHDVNETTIEGINGSYNVTMGVTTLKIDPKVTMTMADPEDTTRFQYEWRANVAYNSTVLLGTTRTLDYPVKLDPRSYTLYFRVIDRQTDLVAVATASLNVGAPYSRGILLIGENREGEADVQMLAMSTDTVLCRDLLADSGLPVLRDPVDVIHTGYNSNDKCIKLWVLTKSQAYSMDRKTFKGNETDVFSKLLYLSQSYDSDFVPVDIIPRIKDNLGNVASTYNRAVVCNNGYIFVGSSVLMGGDYYIDPVNREESNPNVWLKAKPYLLYSLKKYNGGIVWYDETNERFMRVKSSYDSFSKTMNDVEGDPFDWDQRKTGRTMVYGENTFNTDGGSTNGNSFALLKDGSGEFYIYKFYVSSSVAKRDAYTISSSLAIDFDKADFYAFSSRRTVVFYAVGSRLYAYDYNKGNEKCYLLEDFGEDQITMLKCDTQIEPSANPVYVATYNNANGGTLRKYIQDMNPDKVEVTPVSNSCWTGLTKIKKMSWRAAN</sequence>
<protein>
    <recommendedName>
        <fullName evidence="3">PKD-like family protein</fullName>
    </recommendedName>
</protein>
<dbReference type="Proteomes" id="UP000654720">
    <property type="component" value="Chromosome"/>
</dbReference>
<dbReference type="RefSeq" id="WP_027200228.1">
    <property type="nucleotide sequence ID" value="NZ_CAJKXH010000021.1"/>
</dbReference>
<dbReference type="PROSITE" id="PS51257">
    <property type="entry name" value="PROKAR_LIPOPROTEIN"/>
    <property type="match status" value="1"/>
</dbReference>
<name>A0ABX7H0T3_9BACT</name>
<dbReference type="Pfam" id="PF16407">
    <property type="entry name" value="PKD_2"/>
    <property type="match status" value="1"/>
</dbReference>
<organism evidence="1 2">
    <name type="scientific">Butyricimonas virosa</name>
    <dbReference type="NCBI Taxonomy" id="544645"/>
    <lineage>
        <taxon>Bacteria</taxon>
        <taxon>Pseudomonadati</taxon>
        <taxon>Bacteroidota</taxon>
        <taxon>Bacteroidia</taxon>
        <taxon>Bacteroidales</taxon>
        <taxon>Odoribacteraceae</taxon>
        <taxon>Butyricimonas</taxon>
    </lineage>
</organism>
<evidence type="ECO:0000313" key="1">
    <source>
        <dbReference type="EMBL" id="QRO48601.1"/>
    </source>
</evidence>
<evidence type="ECO:0008006" key="3">
    <source>
        <dbReference type="Google" id="ProtNLM"/>
    </source>
</evidence>
<dbReference type="EMBL" id="CP069450">
    <property type="protein sequence ID" value="QRO48601.1"/>
    <property type="molecule type" value="Genomic_DNA"/>
</dbReference>
<dbReference type="GeneID" id="93098804"/>
<dbReference type="InterPro" id="IPR032183">
    <property type="entry name" value="PKD-like"/>
</dbReference>
<keyword evidence="2" id="KW-1185">Reference proteome</keyword>
<gene>
    <name evidence="1" type="ORF">I6J59_11615</name>
</gene>
<proteinExistence type="predicted"/>
<evidence type="ECO:0000313" key="2">
    <source>
        <dbReference type="Proteomes" id="UP000654720"/>
    </source>
</evidence>